<gene>
    <name evidence="1" type="ORF">MNBD_GAMMA10-1463</name>
</gene>
<dbReference type="AlphaFoldDB" id="A0A3B0XN25"/>
<sequence length="102" mass="11637">MPKPRYAQVSLEATPWYHCYSRCVHRAFLCGLGGLTETSYEHRKQWLEDRVYTASAAFALDLCTYRHHVKPLSCSTACKQASGRCMGHGRDNKPVAYAIQRQ</sequence>
<evidence type="ECO:0008006" key="2">
    <source>
        <dbReference type="Google" id="ProtNLM"/>
    </source>
</evidence>
<evidence type="ECO:0000313" key="1">
    <source>
        <dbReference type="EMBL" id="VAW66140.1"/>
    </source>
</evidence>
<accession>A0A3B0XN25</accession>
<organism evidence="1">
    <name type="scientific">hydrothermal vent metagenome</name>
    <dbReference type="NCBI Taxonomy" id="652676"/>
    <lineage>
        <taxon>unclassified sequences</taxon>
        <taxon>metagenomes</taxon>
        <taxon>ecological metagenomes</taxon>
    </lineage>
</organism>
<dbReference type="EMBL" id="UOFJ01000206">
    <property type="protein sequence ID" value="VAW66140.1"/>
    <property type="molecule type" value="Genomic_DNA"/>
</dbReference>
<proteinExistence type="predicted"/>
<reference evidence="1" key="1">
    <citation type="submission" date="2018-06" db="EMBL/GenBank/DDBJ databases">
        <authorList>
            <person name="Zhirakovskaya E."/>
        </authorList>
    </citation>
    <scope>NUCLEOTIDE SEQUENCE</scope>
</reference>
<name>A0A3B0XN25_9ZZZZ</name>
<protein>
    <recommendedName>
        <fullName evidence="2">Mobile element protein</fullName>
    </recommendedName>
</protein>